<keyword evidence="1" id="KW-0812">Transmembrane</keyword>
<evidence type="ECO:0000313" key="3">
    <source>
        <dbReference type="EMBL" id="GFZ93012.1"/>
    </source>
</evidence>
<proteinExistence type="predicted"/>
<feature type="transmembrane region" description="Helical" evidence="1">
    <location>
        <begin position="105"/>
        <end position="123"/>
    </location>
</feature>
<feature type="domain" description="DUF2157" evidence="2">
    <location>
        <begin position="11"/>
        <end position="152"/>
    </location>
</feature>
<feature type="transmembrane region" description="Helical" evidence="1">
    <location>
        <begin position="129"/>
        <end position="147"/>
    </location>
</feature>
<feature type="transmembrane region" description="Helical" evidence="1">
    <location>
        <begin position="178"/>
        <end position="195"/>
    </location>
</feature>
<feature type="transmembrane region" description="Helical" evidence="1">
    <location>
        <begin position="346"/>
        <end position="366"/>
    </location>
</feature>
<dbReference type="InterPro" id="IPR018677">
    <property type="entry name" value="DUF2157"/>
</dbReference>
<evidence type="ECO:0000256" key="1">
    <source>
        <dbReference type="SAM" id="Phobius"/>
    </source>
</evidence>
<dbReference type="Proteomes" id="UP000598120">
    <property type="component" value="Unassembled WGS sequence"/>
</dbReference>
<keyword evidence="4" id="KW-1185">Reference proteome</keyword>
<feature type="transmembrane region" description="Helical" evidence="1">
    <location>
        <begin position="373"/>
        <end position="390"/>
    </location>
</feature>
<evidence type="ECO:0000313" key="4">
    <source>
        <dbReference type="Proteomes" id="UP000598120"/>
    </source>
</evidence>
<feature type="transmembrane region" description="Helical" evidence="1">
    <location>
        <begin position="230"/>
        <end position="248"/>
    </location>
</feature>
<dbReference type="EMBL" id="BMIC01000007">
    <property type="protein sequence ID" value="GFZ93012.1"/>
    <property type="molecule type" value="Genomic_DNA"/>
</dbReference>
<name>A0A8J2XI18_9FLAO</name>
<feature type="transmembrane region" description="Helical" evidence="1">
    <location>
        <begin position="41"/>
        <end position="62"/>
    </location>
</feature>
<comment type="caution">
    <text evidence="3">The sequence shown here is derived from an EMBL/GenBank/DDBJ whole genome shotgun (WGS) entry which is preliminary data.</text>
</comment>
<feature type="transmembrane region" description="Helical" evidence="1">
    <location>
        <begin position="296"/>
        <end position="315"/>
    </location>
</feature>
<feature type="transmembrane region" description="Helical" evidence="1">
    <location>
        <begin position="260"/>
        <end position="281"/>
    </location>
</feature>
<dbReference type="AlphaFoldDB" id="A0A8J2XI18"/>
<feature type="transmembrane region" description="Helical" evidence="1">
    <location>
        <begin position="74"/>
        <end position="93"/>
    </location>
</feature>
<reference evidence="3 4" key="1">
    <citation type="journal article" date="2014" name="Int. J. Syst. Evol. Microbiol.">
        <title>Complete genome sequence of Corynebacterium casei LMG S-19264T (=DSM 44701T), isolated from a smear-ripened cheese.</title>
        <authorList>
            <consortium name="US DOE Joint Genome Institute (JGI-PGF)"/>
            <person name="Walter F."/>
            <person name="Albersmeier A."/>
            <person name="Kalinowski J."/>
            <person name="Ruckert C."/>
        </authorList>
    </citation>
    <scope>NUCLEOTIDE SEQUENCE [LARGE SCALE GENOMIC DNA]</scope>
    <source>
        <strain evidence="3 4">CGMCC 1.15295</strain>
    </source>
</reference>
<accession>A0A8J2XI18</accession>
<organism evidence="3 4">
    <name type="scientific">Aquaticitalea lipolytica</name>
    <dbReference type="NCBI Taxonomy" id="1247562"/>
    <lineage>
        <taxon>Bacteria</taxon>
        <taxon>Pseudomonadati</taxon>
        <taxon>Bacteroidota</taxon>
        <taxon>Flavobacteriia</taxon>
        <taxon>Flavobacteriales</taxon>
        <taxon>Flavobacteriaceae</taxon>
        <taxon>Aquaticitalea</taxon>
    </lineage>
</organism>
<gene>
    <name evidence="3" type="ORF">GCM10011531_26260</name>
</gene>
<dbReference type="RefSeq" id="WP_188606857.1">
    <property type="nucleotide sequence ID" value="NZ_BMIC01000007.1"/>
</dbReference>
<protein>
    <recommendedName>
        <fullName evidence="2">DUF2157 domain-containing protein</fullName>
    </recommendedName>
</protein>
<feature type="transmembrane region" description="Helical" evidence="1">
    <location>
        <begin position="207"/>
        <end position="224"/>
    </location>
</feature>
<feature type="transmembrane region" description="Helical" evidence="1">
    <location>
        <begin position="396"/>
        <end position="418"/>
    </location>
</feature>
<keyword evidence="1" id="KW-0472">Membrane</keyword>
<evidence type="ECO:0000259" key="2">
    <source>
        <dbReference type="Pfam" id="PF09925"/>
    </source>
</evidence>
<feature type="transmembrane region" description="Helical" evidence="1">
    <location>
        <begin position="322"/>
        <end position="340"/>
    </location>
</feature>
<keyword evidence="1" id="KW-1133">Transmembrane helix</keyword>
<dbReference type="Pfam" id="PF09925">
    <property type="entry name" value="DUF2157"/>
    <property type="match status" value="1"/>
</dbReference>
<sequence>MNLKLIKELPELIENKVISKEVALSIEQYYHSKQNNSPNKLFMVFGVLGSILVGLGIILILAHNWDDFTRSTKTIFAFLPLLIGQFFVGFSILKKKSATWKEASGTFLFFAVGASISLVAQIYNIPGNMSSFLLTWILLCLPLIYLLKSNSIMILHLVFITWYACSYGYSFMNYGNSPWLYLALLALSLPHYWQLLKHKLDANITSIINWLVPLSLIITLGTFVEHEEALGFLLYLLLFSLFYNIGKIPYFENQKLRRNGFLITGSLGIVTILLIASFRWLWKDIIRIDSFQVQELYMSAILFLMSILTLVYLYLKHKVKSFNIFQFVFVIFTVLFFIGINNEIVPAILVNMLIFALGVVTVKIGADKFHFGVLNYGLLIIAALVTCRFFDTDMSFVLRGLLFVGVGVGFFLTNYYMLKKQKSKTNSLKQ</sequence>